<name>A0A5C1PZ95_9BURK</name>
<dbReference type="SMART" id="SM00028">
    <property type="entry name" value="TPR"/>
    <property type="match status" value="4"/>
</dbReference>
<dbReference type="PROSITE" id="PS50005">
    <property type="entry name" value="TPR"/>
    <property type="match status" value="2"/>
</dbReference>
<dbReference type="AlphaFoldDB" id="A0A5C1PZ95"/>
<evidence type="ECO:0000313" key="2">
    <source>
        <dbReference type="Proteomes" id="UP000323522"/>
    </source>
</evidence>
<dbReference type="Pfam" id="PF13432">
    <property type="entry name" value="TPR_16"/>
    <property type="match status" value="2"/>
</dbReference>
<organism evidence="1 2">
    <name type="scientific">Sphaerotilus sulfidivorans</name>
    <dbReference type="NCBI Taxonomy" id="639200"/>
    <lineage>
        <taxon>Bacteria</taxon>
        <taxon>Pseudomonadati</taxon>
        <taxon>Pseudomonadota</taxon>
        <taxon>Betaproteobacteria</taxon>
        <taxon>Burkholderiales</taxon>
        <taxon>Sphaerotilaceae</taxon>
        <taxon>Sphaerotilus</taxon>
    </lineage>
</organism>
<dbReference type="Gene3D" id="1.25.40.10">
    <property type="entry name" value="Tetratricopeptide repeat domain"/>
    <property type="match status" value="1"/>
</dbReference>
<proteinExistence type="predicted"/>
<protein>
    <submittedName>
        <fullName evidence="1">Type IV pilus biogenesis/stability protein PilW</fullName>
    </submittedName>
</protein>
<dbReference type="PANTHER" id="PTHR12558">
    <property type="entry name" value="CELL DIVISION CYCLE 16,23,27"/>
    <property type="match status" value="1"/>
</dbReference>
<gene>
    <name evidence="1" type="primary">pilW</name>
    <name evidence="1" type="ORF">EWH46_06755</name>
</gene>
<dbReference type="NCBIfam" id="TIGR02521">
    <property type="entry name" value="type_IV_pilW"/>
    <property type="match status" value="1"/>
</dbReference>
<evidence type="ECO:0000313" key="1">
    <source>
        <dbReference type="EMBL" id="QEN00508.1"/>
    </source>
</evidence>
<dbReference type="OrthoDB" id="9814042at2"/>
<sequence length="296" mass="32696">MLSGSVLMPKTPICLRPLALTLLLAAVGASGLLGGCVAGPATPVPMGTETGNAPQIAQAARRDLVTASDETEPMRRVRIRTELAAAYFGQGQHATALDEVKRALAVDPQHVPALSLRGMIYAAMSEYELAEASLREALRLKPDDADTLHNHGWFLCQRRRFDEARRQFEAAMAVPQYRGQARTLLVAGLCEARAGELQTAQIILQRSFDLEPGNPATSFNLAEVMMRRGELERAFYHVQRLNQTPELVRPETLWLAIRIQQRRNLPASVEELGGQLRTRFPTSREAAAFDQGRFDE</sequence>
<dbReference type="EMBL" id="CP035708">
    <property type="protein sequence ID" value="QEN00508.1"/>
    <property type="molecule type" value="Genomic_DNA"/>
</dbReference>
<reference evidence="1 2" key="1">
    <citation type="submission" date="2019-02" db="EMBL/GenBank/DDBJ databases">
        <title>Complete Genome Sequence and Methylome Analysis of Sphaerotilus natans subsp. sulfidivorans D-507.</title>
        <authorList>
            <person name="Fomenkov A."/>
            <person name="Gridneva E."/>
            <person name="Smolyakov D."/>
            <person name="Dubinina G."/>
            <person name="Vincze T."/>
            <person name="Grabovich M."/>
            <person name="Roberts R.J."/>
        </authorList>
    </citation>
    <scope>NUCLEOTIDE SEQUENCE [LARGE SCALE GENOMIC DNA]</scope>
    <source>
        <strain evidence="1 2">D-507</strain>
    </source>
</reference>
<dbReference type="SUPFAM" id="SSF48452">
    <property type="entry name" value="TPR-like"/>
    <property type="match status" value="1"/>
</dbReference>
<dbReference type="InterPro" id="IPR011990">
    <property type="entry name" value="TPR-like_helical_dom_sf"/>
</dbReference>
<dbReference type="PANTHER" id="PTHR12558:SF13">
    <property type="entry name" value="CELL DIVISION CYCLE PROTEIN 27 HOMOLOG"/>
    <property type="match status" value="1"/>
</dbReference>
<dbReference type="InterPro" id="IPR013360">
    <property type="entry name" value="Pilus_4_PilW"/>
</dbReference>
<dbReference type="InterPro" id="IPR019734">
    <property type="entry name" value="TPR_rpt"/>
</dbReference>
<dbReference type="KEGG" id="snn:EWH46_06755"/>
<accession>A0A5C1PZ95</accession>
<dbReference type="Proteomes" id="UP000323522">
    <property type="component" value="Chromosome"/>
</dbReference>